<evidence type="ECO:0000256" key="2">
    <source>
        <dbReference type="SAM" id="Phobius"/>
    </source>
</evidence>
<gene>
    <name evidence="3" type="ORF">CPLU01_12133</name>
</gene>
<evidence type="ECO:0000256" key="1">
    <source>
        <dbReference type="SAM" id="MobiDB-lite"/>
    </source>
</evidence>
<feature type="compositionally biased region" description="Low complexity" evidence="1">
    <location>
        <begin position="139"/>
        <end position="149"/>
    </location>
</feature>
<dbReference type="EMBL" id="WIGO01000242">
    <property type="protein sequence ID" value="KAF6822215.1"/>
    <property type="molecule type" value="Genomic_DNA"/>
</dbReference>
<keyword evidence="2" id="KW-0812">Transmembrane</keyword>
<feature type="transmembrane region" description="Helical" evidence="2">
    <location>
        <begin position="24"/>
        <end position="45"/>
    </location>
</feature>
<accession>A0A8H6N7E6</accession>
<dbReference type="Proteomes" id="UP000654918">
    <property type="component" value="Unassembled WGS sequence"/>
</dbReference>
<keyword evidence="2" id="KW-1133">Transmembrane helix</keyword>
<sequence length="170" mass="18141">MPSVSDLAHVNNDEAEKIPNCYGFWNAFCVPVVCLPIFGLLMLCFPCIKRKRKKLDVTARTGHGAVTLDEEPPPPTAEEVAAVATVVAQSIPAIPSAVKEEREYRAQGGMMMEQAKRRPAGPPPDPETLAKDPQNPRICDGTCPGYTTPGPCPAHNQSIEGPASPGLLAV</sequence>
<proteinExistence type="predicted"/>
<keyword evidence="2" id="KW-0472">Membrane</keyword>
<name>A0A8H6N7E6_9PEZI</name>
<protein>
    <submittedName>
        <fullName evidence="3">Uncharacterized protein</fullName>
    </submittedName>
</protein>
<reference evidence="3" key="1">
    <citation type="journal article" date="2020" name="Phytopathology">
        <title>Genome Sequence Resources of Colletotrichum truncatum, C. plurivorum, C. musicola, and C. sojae: Four Species Pathogenic to Soybean (Glycine max).</title>
        <authorList>
            <person name="Rogerio F."/>
            <person name="Boufleur T.R."/>
            <person name="Ciampi-Guillardi M."/>
            <person name="Sukno S.A."/>
            <person name="Thon M.R."/>
            <person name="Massola Junior N.S."/>
            <person name="Baroncelli R."/>
        </authorList>
    </citation>
    <scope>NUCLEOTIDE SEQUENCE</scope>
    <source>
        <strain evidence="3">LFN00145</strain>
    </source>
</reference>
<dbReference type="AlphaFoldDB" id="A0A8H6N7E6"/>
<evidence type="ECO:0000313" key="4">
    <source>
        <dbReference type="Proteomes" id="UP000654918"/>
    </source>
</evidence>
<feature type="region of interest" description="Disordered" evidence="1">
    <location>
        <begin position="111"/>
        <end position="170"/>
    </location>
</feature>
<comment type="caution">
    <text evidence="3">The sequence shown here is derived from an EMBL/GenBank/DDBJ whole genome shotgun (WGS) entry which is preliminary data.</text>
</comment>
<keyword evidence="4" id="KW-1185">Reference proteome</keyword>
<organism evidence="3 4">
    <name type="scientific">Colletotrichum plurivorum</name>
    <dbReference type="NCBI Taxonomy" id="2175906"/>
    <lineage>
        <taxon>Eukaryota</taxon>
        <taxon>Fungi</taxon>
        <taxon>Dikarya</taxon>
        <taxon>Ascomycota</taxon>
        <taxon>Pezizomycotina</taxon>
        <taxon>Sordariomycetes</taxon>
        <taxon>Hypocreomycetidae</taxon>
        <taxon>Glomerellales</taxon>
        <taxon>Glomerellaceae</taxon>
        <taxon>Colletotrichum</taxon>
        <taxon>Colletotrichum orchidearum species complex</taxon>
    </lineage>
</organism>
<evidence type="ECO:0000313" key="3">
    <source>
        <dbReference type="EMBL" id="KAF6822215.1"/>
    </source>
</evidence>